<gene>
    <name evidence="5" type="ORF">NVI5450_0849</name>
</gene>
<dbReference type="GO" id="GO:0005886">
    <property type="term" value="C:plasma membrane"/>
    <property type="evidence" value="ECO:0007669"/>
    <property type="project" value="TreeGrafter"/>
</dbReference>
<dbReference type="InterPro" id="IPR038665">
    <property type="entry name" value="Voltage-dep_anion_channel_sf"/>
</dbReference>
<proteinExistence type="predicted"/>
<dbReference type="HOGENOM" id="CLU_075737_1_0_6"/>
<dbReference type="PATRIC" id="fig|80854.5.peg.1397"/>
<reference evidence="5 6" key="1">
    <citation type="submission" date="2016-11" db="EMBL/GenBank/DDBJ databases">
        <authorList>
            <person name="Jaros S."/>
            <person name="Januszkiewicz K."/>
            <person name="Wedrychowicz H."/>
        </authorList>
    </citation>
    <scope>NUCLEOTIDE SEQUENCE [LARGE SCALE GENOMIC DNA]</scope>
    <source>
        <strain evidence="5">NVI 5450</strain>
    </source>
</reference>
<dbReference type="AlphaFoldDB" id="A0A090IB69"/>
<evidence type="ECO:0000256" key="2">
    <source>
        <dbReference type="ARBA" id="ARBA00022692"/>
    </source>
</evidence>
<dbReference type="RefSeq" id="WP_045109650.1">
    <property type="nucleotide sequence ID" value="NZ_FPLD01000032.1"/>
</dbReference>
<dbReference type="Proteomes" id="UP000183794">
    <property type="component" value="Unassembled WGS sequence"/>
</dbReference>
<evidence type="ECO:0000313" key="5">
    <source>
        <dbReference type="EMBL" id="SGY88233.1"/>
    </source>
</evidence>
<name>A0A090IB69_9GAMM</name>
<dbReference type="Pfam" id="PF03595">
    <property type="entry name" value="SLAC1"/>
    <property type="match status" value="1"/>
</dbReference>
<evidence type="ECO:0000256" key="3">
    <source>
        <dbReference type="ARBA" id="ARBA00022989"/>
    </source>
</evidence>
<evidence type="ECO:0000256" key="4">
    <source>
        <dbReference type="ARBA" id="ARBA00023136"/>
    </source>
</evidence>
<keyword evidence="3" id="KW-1133">Transmembrane helix</keyword>
<accession>A0A090IB69</accession>
<dbReference type="GO" id="GO:0046583">
    <property type="term" value="F:monoatomic cation efflux transmembrane transporter activity"/>
    <property type="evidence" value="ECO:0007669"/>
    <property type="project" value="TreeGrafter"/>
</dbReference>
<dbReference type="PANTHER" id="PTHR37955:SF1">
    <property type="entry name" value="DEP DOMAIN-CONTAINING PROTEIN"/>
    <property type="match status" value="1"/>
</dbReference>
<evidence type="ECO:0000256" key="1">
    <source>
        <dbReference type="ARBA" id="ARBA00004141"/>
    </source>
</evidence>
<organism evidence="5 6">
    <name type="scientific">Moritella viscosa</name>
    <dbReference type="NCBI Taxonomy" id="80854"/>
    <lineage>
        <taxon>Bacteria</taxon>
        <taxon>Pseudomonadati</taxon>
        <taxon>Pseudomonadota</taxon>
        <taxon>Gammaproteobacteria</taxon>
        <taxon>Alteromonadales</taxon>
        <taxon>Moritellaceae</taxon>
        <taxon>Moritella</taxon>
    </lineage>
</organism>
<protein>
    <submittedName>
        <fullName evidence="5">Hypothetical membrane-spanning protein</fullName>
    </submittedName>
</protein>
<dbReference type="STRING" id="80854.MVIS_1317"/>
<dbReference type="KEGG" id="mvs:MVIS_1317"/>
<dbReference type="EMBL" id="FPLD01000032">
    <property type="protein sequence ID" value="SGY88233.1"/>
    <property type="molecule type" value="Genomic_DNA"/>
</dbReference>
<evidence type="ECO:0000313" key="6">
    <source>
        <dbReference type="Proteomes" id="UP000183794"/>
    </source>
</evidence>
<sequence>MLNQIRINFKLLPTPAAGLALGISSLGGLWELVYGFNGYIQTMTAGVAAGILFSLLLRFIIHPKTLWNDLSHHVVGSVVPTFAMATMVVSNSLITSSPALSTTIWLAAIIVHLVFLVVFLYHRFQDMQLQHMVPSWFVPPIGLIVAVFTCPQPEKFEPICYAILVFGIINYAILLPIMLNRLIFGEKVQTGAKPSIALLAAPASLCLTGYLAFVTKPSPIIVAVLLGIALLMTVVTYMALLHLSRLTFSPGFAAFTFPLVISAKALYSTGDWFKSVGIAEHYITQLHVIALFELWAATAVVTWVSACYIKCLVAKLQDMYLVYKTQILVTV</sequence>
<dbReference type="InterPro" id="IPR052951">
    <property type="entry name" value="Tellurite_res_ion_channel"/>
</dbReference>
<keyword evidence="4" id="KW-0472">Membrane</keyword>
<dbReference type="Gene3D" id="1.50.10.150">
    <property type="entry name" value="Voltage-dependent anion channel"/>
    <property type="match status" value="1"/>
</dbReference>
<dbReference type="PANTHER" id="PTHR37955">
    <property type="entry name" value="TELLURITE RESISTANCE PROTEIN TEHA"/>
    <property type="match status" value="1"/>
</dbReference>
<comment type="subcellular location">
    <subcellularLocation>
        <location evidence="1">Membrane</location>
        <topology evidence="1">Multi-pass membrane protein</topology>
    </subcellularLocation>
</comment>
<dbReference type="InterPro" id="IPR004695">
    <property type="entry name" value="SLAC1/Mae1/Ssu1/TehA"/>
</dbReference>
<dbReference type="CDD" id="cd09325">
    <property type="entry name" value="TDT_C4-dicarb_trans"/>
    <property type="match status" value="1"/>
</dbReference>
<dbReference type="OrthoDB" id="309023at2"/>
<keyword evidence="2" id="KW-0812">Transmembrane</keyword>